<dbReference type="PANTHER" id="PTHR24042:SF5">
    <property type="entry name" value="EGF-LIKE CALCIUM-BINDING DOMAIN-CONTAINING PROTEIN"/>
    <property type="match status" value="1"/>
</dbReference>
<dbReference type="InterPro" id="IPR000742">
    <property type="entry name" value="EGF"/>
</dbReference>
<accession>A0ABN8SB03</accession>
<proteinExistence type="predicted"/>
<dbReference type="InterPro" id="IPR024731">
    <property type="entry name" value="NELL2-like_EGF"/>
</dbReference>
<dbReference type="InterPro" id="IPR001881">
    <property type="entry name" value="EGF-like_Ca-bd_dom"/>
</dbReference>
<dbReference type="Gene3D" id="2.10.25.10">
    <property type="entry name" value="Laminin"/>
    <property type="match status" value="7"/>
</dbReference>
<feature type="domain" description="EGF-like" evidence="7">
    <location>
        <begin position="165"/>
        <end position="204"/>
    </location>
</feature>
<evidence type="ECO:0000256" key="3">
    <source>
        <dbReference type="ARBA" id="ARBA00022737"/>
    </source>
</evidence>
<dbReference type="InterPro" id="IPR018097">
    <property type="entry name" value="EGF_Ca-bd_CS"/>
</dbReference>
<evidence type="ECO:0000313" key="9">
    <source>
        <dbReference type="Proteomes" id="UP001159405"/>
    </source>
</evidence>
<dbReference type="PROSITE" id="PS01187">
    <property type="entry name" value="EGF_CA"/>
    <property type="match status" value="2"/>
</dbReference>
<feature type="domain" description="EGF-like" evidence="7">
    <location>
        <begin position="205"/>
        <end position="245"/>
    </location>
</feature>
<evidence type="ECO:0000313" key="8">
    <source>
        <dbReference type="EMBL" id="CAH3187437.1"/>
    </source>
</evidence>
<dbReference type="PANTHER" id="PTHR24042">
    <property type="entry name" value="NEL HOMOLOG"/>
    <property type="match status" value="1"/>
</dbReference>
<keyword evidence="5" id="KW-0325">Glycoprotein</keyword>
<protein>
    <recommendedName>
        <fullName evidence="7">EGF-like domain-containing protein</fullName>
    </recommendedName>
</protein>
<feature type="non-terminal residue" evidence="8">
    <location>
        <position position="366"/>
    </location>
</feature>
<dbReference type="SMART" id="SM00179">
    <property type="entry name" value="EGF_CA"/>
    <property type="match status" value="7"/>
</dbReference>
<keyword evidence="3" id="KW-0677">Repeat</keyword>
<gene>
    <name evidence="8" type="ORF">PLOB_00037511</name>
</gene>
<dbReference type="CDD" id="cd00054">
    <property type="entry name" value="EGF_CA"/>
    <property type="match status" value="6"/>
</dbReference>
<evidence type="ECO:0000256" key="6">
    <source>
        <dbReference type="PROSITE-ProRule" id="PRU00076"/>
    </source>
</evidence>
<dbReference type="Proteomes" id="UP001159405">
    <property type="component" value="Unassembled WGS sequence"/>
</dbReference>
<dbReference type="SUPFAM" id="SSF57196">
    <property type="entry name" value="EGF/Laminin"/>
    <property type="match status" value="1"/>
</dbReference>
<keyword evidence="4" id="KW-1015">Disulfide bond</keyword>
<dbReference type="InterPro" id="IPR051586">
    <property type="entry name" value="PKC-binding_NELL"/>
</dbReference>
<feature type="domain" description="EGF-like" evidence="7">
    <location>
        <begin position="246"/>
        <end position="286"/>
    </location>
</feature>
<dbReference type="PROSITE" id="PS01186">
    <property type="entry name" value="EGF_2"/>
    <property type="match status" value="7"/>
</dbReference>
<dbReference type="Pfam" id="PF12947">
    <property type="entry name" value="EGF_3"/>
    <property type="match status" value="7"/>
</dbReference>
<keyword evidence="1 6" id="KW-0245">EGF-like domain</keyword>
<dbReference type="InterPro" id="IPR000152">
    <property type="entry name" value="EGF-type_Asp/Asn_hydroxyl_site"/>
</dbReference>
<feature type="non-terminal residue" evidence="8">
    <location>
        <position position="1"/>
    </location>
</feature>
<evidence type="ECO:0000259" key="7">
    <source>
        <dbReference type="PROSITE" id="PS50026"/>
    </source>
</evidence>
<evidence type="ECO:0000256" key="2">
    <source>
        <dbReference type="ARBA" id="ARBA00022729"/>
    </source>
</evidence>
<name>A0ABN8SB03_9CNID</name>
<comment type="caution">
    <text evidence="6">Lacks conserved residue(s) required for the propagation of feature annotation.</text>
</comment>
<dbReference type="EMBL" id="CALNXK010000542">
    <property type="protein sequence ID" value="CAH3187437.1"/>
    <property type="molecule type" value="Genomic_DNA"/>
</dbReference>
<feature type="domain" description="EGF-like" evidence="7">
    <location>
        <begin position="78"/>
        <end position="118"/>
    </location>
</feature>
<reference evidence="8 9" key="1">
    <citation type="submission" date="2022-05" db="EMBL/GenBank/DDBJ databases">
        <authorList>
            <consortium name="Genoscope - CEA"/>
            <person name="William W."/>
        </authorList>
    </citation>
    <scope>NUCLEOTIDE SEQUENCE [LARGE SCALE GENOMIC DNA]</scope>
</reference>
<feature type="domain" description="EGF-like" evidence="7">
    <location>
        <begin position="325"/>
        <end position="365"/>
    </location>
</feature>
<feature type="domain" description="EGF-like" evidence="7">
    <location>
        <begin position="119"/>
        <end position="159"/>
    </location>
</feature>
<feature type="domain" description="EGF-like" evidence="7">
    <location>
        <begin position="1"/>
        <end position="41"/>
    </location>
</feature>
<dbReference type="InterPro" id="IPR009030">
    <property type="entry name" value="Growth_fac_rcpt_cys_sf"/>
</dbReference>
<comment type="caution">
    <text evidence="8">The sequence shown here is derived from an EMBL/GenBank/DDBJ whole genome shotgun (WGS) entry which is preliminary data.</text>
</comment>
<sequence length="366" mass="38737">DINECTTKVRNCDANAFCDNTEGSYNCACCPGYTGNGISCADKLSRHLLLKLEGTGGRKLCRCSVISLGLHLNSLLSDINECTANVHNCDDNAFCNNTEGSYKCTCSPGYDGNGTSCTDIKECTTNVHNCDANAFCNNTQGSYNCTCSPGYTGNGTSCIGKSSCLMHCTANVHNCDANAFCNNTQGFYNCTCSPGYTGNGTSCIDINECTANVHNCNDNAFCSNTEGSYKCTCSPGYDGNGTSCTDIKECTTNVHNCDANAFCNNTQGSYNCTCSPGYTGNGTSCIGKSSCLMHGFYLPFRYNECTSKVHNCDNANAFCITFLSDINECTTNVHKCDANAFCNNTDGSYNCTCSPGFTGNGTACTG</sequence>
<dbReference type="SUPFAM" id="SSF57184">
    <property type="entry name" value="Growth factor receptor domain"/>
    <property type="match status" value="2"/>
</dbReference>
<dbReference type="PROSITE" id="PS00010">
    <property type="entry name" value="ASX_HYDROXYL"/>
    <property type="match status" value="7"/>
</dbReference>
<evidence type="ECO:0000256" key="5">
    <source>
        <dbReference type="ARBA" id="ARBA00023180"/>
    </source>
</evidence>
<organism evidence="8 9">
    <name type="scientific">Porites lobata</name>
    <dbReference type="NCBI Taxonomy" id="104759"/>
    <lineage>
        <taxon>Eukaryota</taxon>
        <taxon>Metazoa</taxon>
        <taxon>Cnidaria</taxon>
        <taxon>Anthozoa</taxon>
        <taxon>Hexacorallia</taxon>
        <taxon>Scleractinia</taxon>
        <taxon>Fungiina</taxon>
        <taxon>Poritidae</taxon>
        <taxon>Porites</taxon>
    </lineage>
</organism>
<keyword evidence="9" id="KW-1185">Reference proteome</keyword>
<dbReference type="PROSITE" id="PS50026">
    <property type="entry name" value="EGF_3"/>
    <property type="match status" value="7"/>
</dbReference>
<keyword evidence="2" id="KW-0732">Signal</keyword>
<dbReference type="SMART" id="SM00181">
    <property type="entry name" value="EGF"/>
    <property type="match status" value="7"/>
</dbReference>
<evidence type="ECO:0000256" key="4">
    <source>
        <dbReference type="ARBA" id="ARBA00023157"/>
    </source>
</evidence>
<evidence type="ECO:0000256" key="1">
    <source>
        <dbReference type="ARBA" id="ARBA00022536"/>
    </source>
</evidence>